<reference evidence="2" key="2">
    <citation type="submission" date="2022-01" db="EMBL/GenBank/DDBJ databases">
        <authorList>
            <person name="Yamashiro T."/>
            <person name="Shiraishi A."/>
            <person name="Satake H."/>
            <person name="Nakayama K."/>
        </authorList>
    </citation>
    <scope>NUCLEOTIDE SEQUENCE</scope>
</reference>
<feature type="region of interest" description="Disordered" evidence="1">
    <location>
        <begin position="364"/>
        <end position="400"/>
    </location>
</feature>
<comment type="caution">
    <text evidence="2">The sequence shown here is derived from an EMBL/GenBank/DDBJ whole genome shotgun (WGS) entry which is preliminary data.</text>
</comment>
<accession>A0ABQ4XLX7</accession>
<protein>
    <submittedName>
        <fullName evidence="2">Uncharacterized protein</fullName>
    </submittedName>
</protein>
<feature type="region of interest" description="Disordered" evidence="1">
    <location>
        <begin position="195"/>
        <end position="228"/>
    </location>
</feature>
<organism evidence="2 3">
    <name type="scientific">Tanacetum coccineum</name>
    <dbReference type="NCBI Taxonomy" id="301880"/>
    <lineage>
        <taxon>Eukaryota</taxon>
        <taxon>Viridiplantae</taxon>
        <taxon>Streptophyta</taxon>
        <taxon>Embryophyta</taxon>
        <taxon>Tracheophyta</taxon>
        <taxon>Spermatophyta</taxon>
        <taxon>Magnoliopsida</taxon>
        <taxon>eudicotyledons</taxon>
        <taxon>Gunneridae</taxon>
        <taxon>Pentapetalae</taxon>
        <taxon>asterids</taxon>
        <taxon>campanulids</taxon>
        <taxon>Asterales</taxon>
        <taxon>Asteraceae</taxon>
        <taxon>Asteroideae</taxon>
        <taxon>Anthemideae</taxon>
        <taxon>Anthemidinae</taxon>
        <taxon>Tanacetum</taxon>
    </lineage>
</organism>
<reference evidence="2" key="1">
    <citation type="journal article" date="2022" name="Int. J. Mol. Sci.">
        <title>Draft Genome of Tanacetum Coccineum: Genomic Comparison of Closely Related Tanacetum-Family Plants.</title>
        <authorList>
            <person name="Yamashiro T."/>
            <person name="Shiraishi A."/>
            <person name="Nakayama K."/>
            <person name="Satake H."/>
        </authorList>
    </citation>
    <scope>NUCLEOTIDE SEQUENCE</scope>
</reference>
<feature type="compositionally biased region" description="Acidic residues" evidence="1">
    <location>
        <begin position="365"/>
        <end position="400"/>
    </location>
</feature>
<proteinExistence type="predicted"/>
<dbReference type="EMBL" id="BQNB010009637">
    <property type="protein sequence ID" value="GJS66284.1"/>
    <property type="molecule type" value="Genomic_DNA"/>
</dbReference>
<evidence type="ECO:0000313" key="3">
    <source>
        <dbReference type="Proteomes" id="UP001151760"/>
    </source>
</evidence>
<dbReference type="Proteomes" id="UP001151760">
    <property type="component" value="Unassembled WGS sequence"/>
</dbReference>
<name>A0ABQ4XLX7_9ASTR</name>
<keyword evidence="3" id="KW-1185">Reference proteome</keyword>
<sequence>MRIDPNMSQKEETYQVVVDIIKNTTFYKAFIASANVPEICMHQFWHTVTKVKVSTFYEFKLANKKCLVDLEVFCQALDIFLKVPRKELIIDNRQLKKSRREIMPYPRFTKIIINHFLSIHKSVPKALPSGLHTIKDDRVQSRMKFVRIGEDVQEYGRTIPHAMLTDDIKQSETYQMFIKYFTGLIHLKKTRGKGSQDKKADVIQKPASVEVSNESDSEPARKQTGNRRVIKKKVSISAEENIILEPYVVLELGKSMSLTEAAKEGATRKVHATHEQIKISPDRSEKLKGNQSMNVEEQLAADTMRALKATRKSSKSQSLTGGLSKGTGVSLGVLDESIVIPITSSEVTDTKPRVPDEAKEIDLVYFDEEEEKKDDDDDDDEEKTINIEETDDEETDDEFVQDDEYVQDDVNKEMEDAEVANCWDSRFDETK</sequence>
<evidence type="ECO:0000313" key="2">
    <source>
        <dbReference type="EMBL" id="GJS66284.1"/>
    </source>
</evidence>
<evidence type="ECO:0000256" key="1">
    <source>
        <dbReference type="SAM" id="MobiDB-lite"/>
    </source>
</evidence>
<gene>
    <name evidence="2" type="ORF">Tco_0680848</name>
</gene>